<accession>A7S6T0</accession>
<feature type="domain" description="Choline/carnitine acyltransferase" evidence="10">
    <location>
        <begin position="64"/>
        <end position="651"/>
    </location>
</feature>
<evidence type="ECO:0000259" key="10">
    <source>
        <dbReference type="Pfam" id="PF00755"/>
    </source>
</evidence>
<dbReference type="AlphaFoldDB" id="A7S6T0"/>
<dbReference type="InterPro" id="IPR000542">
    <property type="entry name" value="Carn_acyl_trans"/>
</dbReference>
<proteinExistence type="inferred from homology"/>
<evidence type="ECO:0000256" key="8">
    <source>
        <dbReference type="ARBA" id="ARBA00048999"/>
    </source>
</evidence>
<dbReference type="PANTHER" id="PTHR22589:SF16">
    <property type="entry name" value="CARNITINE O-PALMITOYLTRANSFERASE 2, MITOCHONDRIAL"/>
    <property type="match status" value="1"/>
</dbReference>
<reference evidence="11 12" key="1">
    <citation type="journal article" date="2007" name="Science">
        <title>Sea anemone genome reveals ancestral eumetazoan gene repertoire and genomic organization.</title>
        <authorList>
            <person name="Putnam N.H."/>
            <person name="Srivastava M."/>
            <person name="Hellsten U."/>
            <person name="Dirks B."/>
            <person name="Chapman J."/>
            <person name="Salamov A."/>
            <person name="Terry A."/>
            <person name="Shapiro H."/>
            <person name="Lindquist E."/>
            <person name="Kapitonov V.V."/>
            <person name="Jurka J."/>
            <person name="Genikhovich G."/>
            <person name="Grigoriev I.V."/>
            <person name="Lucas S.M."/>
            <person name="Steele R.E."/>
            <person name="Finnerty J.R."/>
            <person name="Technau U."/>
            <person name="Martindale M.Q."/>
            <person name="Rokhsar D.S."/>
        </authorList>
    </citation>
    <scope>NUCLEOTIDE SEQUENCE [LARGE SCALE GENOMIC DNA]</scope>
    <source>
        <strain evidence="12">CH2 X CH6</strain>
    </source>
</reference>
<dbReference type="PhylomeDB" id="A7S6T0"/>
<keyword evidence="3" id="KW-0813">Transport</keyword>
<dbReference type="Gene3D" id="1.20.1280.180">
    <property type="match status" value="1"/>
</dbReference>
<protein>
    <recommendedName>
        <fullName evidence="10">Choline/carnitine acyltransferase domain-containing protein</fullName>
    </recommendedName>
</protein>
<dbReference type="Gene3D" id="1.10.275.20">
    <property type="entry name" value="Choline/Carnitine o-acyltransferase"/>
    <property type="match status" value="1"/>
</dbReference>
<keyword evidence="5" id="KW-0276">Fatty acid metabolism</keyword>
<dbReference type="Gene3D" id="3.30.559.70">
    <property type="entry name" value="Choline/Carnitine o-acyltransferase, domain 2"/>
    <property type="match status" value="1"/>
</dbReference>
<dbReference type="PANTHER" id="PTHR22589">
    <property type="entry name" value="CARNITINE O-ACYLTRANSFERASE"/>
    <property type="match status" value="1"/>
</dbReference>
<organism evidence="11 12">
    <name type="scientific">Nematostella vectensis</name>
    <name type="common">Starlet sea anemone</name>
    <dbReference type="NCBI Taxonomy" id="45351"/>
    <lineage>
        <taxon>Eukaryota</taxon>
        <taxon>Metazoa</taxon>
        <taxon>Cnidaria</taxon>
        <taxon>Anthozoa</taxon>
        <taxon>Hexacorallia</taxon>
        <taxon>Actiniaria</taxon>
        <taxon>Edwardsiidae</taxon>
        <taxon>Nematostella</taxon>
    </lineage>
</organism>
<keyword evidence="6" id="KW-0443">Lipid metabolism</keyword>
<evidence type="ECO:0000256" key="6">
    <source>
        <dbReference type="ARBA" id="ARBA00023098"/>
    </source>
</evidence>
<name>A7S6T0_NEMVE</name>
<dbReference type="HOGENOM" id="CLU_013513_4_2_1"/>
<dbReference type="FunFam" id="1.10.275.20:FF:000001">
    <property type="entry name" value="carnitine O-palmitoyltransferase 2, mitochondrial"/>
    <property type="match status" value="1"/>
</dbReference>
<dbReference type="InterPro" id="IPR023213">
    <property type="entry name" value="CAT-like_dom_sf"/>
</dbReference>
<dbReference type="SUPFAM" id="SSF52777">
    <property type="entry name" value="CoA-dependent acyltransferases"/>
    <property type="match status" value="2"/>
</dbReference>
<dbReference type="FunFam" id="1.20.1280.180:FF:000001">
    <property type="entry name" value="Carnitine O-palmitoyltransferase 2, mitochondrial"/>
    <property type="match status" value="1"/>
</dbReference>
<dbReference type="eggNOG" id="KOG3719">
    <property type="taxonomic scope" value="Eukaryota"/>
</dbReference>
<dbReference type="InterPro" id="IPR042572">
    <property type="entry name" value="Carn_acyl_trans_N"/>
</dbReference>
<evidence type="ECO:0000256" key="9">
    <source>
        <dbReference type="PIRSR" id="PIRSR600542-1"/>
    </source>
</evidence>
<dbReference type="InterPro" id="IPR042231">
    <property type="entry name" value="Cho/carn_acyl_trans_2"/>
</dbReference>
<keyword evidence="12" id="KW-1185">Reference proteome</keyword>
<dbReference type="FunFam" id="3.30.559.10:FF:000181">
    <property type="entry name" value="Predicted protein"/>
    <property type="match status" value="1"/>
</dbReference>
<evidence type="ECO:0000313" key="12">
    <source>
        <dbReference type="Proteomes" id="UP000001593"/>
    </source>
</evidence>
<dbReference type="InterPro" id="IPR039551">
    <property type="entry name" value="Cho/carn_acyl_trans"/>
</dbReference>
<evidence type="ECO:0000256" key="3">
    <source>
        <dbReference type="ARBA" id="ARBA00022448"/>
    </source>
</evidence>
<dbReference type="UniPathway" id="UPA00659"/>
<gene>
    <name evidence="11" type="ORF">NEMVEDRAFT_v1g167183</name>
</gene>
<keyword evidence="4" id="KW-0808">Transferase</keyword>
<dbReference type="STRING" id="45351.A7S6T0"/>
<sequence length="669" mass="75455">MALAKVSSCSKNNITLLAQKFHKLGPCLGSNSVFRLKSSTSDDRYIIPKTVVPTFHYQKSLPRLPIPKLEDTCRRYLDSQKPLLTPEQYQYTKNITEKFQKQEGPALHADLIKKDKMNKHTSYIAELWYDMYLKERNSIVLNHNPFMCFIDDPKPEQNDQLIRATNIIYSAMRFKNALDDLTLEPDIFHLNPKKSDTDWFKNIIRFVPGSLSWYGAFLVKAFPLDMSQYGRLFCSTRIPHPGKDKLATHEGARHMLIMHKGKFFVFDTLTTDGNIVSTSTIYENLKQILNDPEQSPEFPIGLLTTDERETWARLRQAITAIPANQEAMRLIDSAIFTICLDDEVPSDPMHLARIMLHGDGGNRWFDKSFQLVICKQGTSAVNFEHAWGDGVAVLRFFNEVFKDTTTRPALTADAARGMTGESTLRKLHITLTPEIERGVAAAQKRFNKVTGDLDMDTLEITDFGKNHLKSKKVSPDAFMQLAFQMAIYRQLGHFVPTYESCSTAAFRHGRTETIRPASNPTVACSEAFNTAHRAGVDEMMDRIRKATAWHAKLTKEAAMGQGFDRHLFALRTIATAAGQKPDIFEDEAYSRINRIYLSTSTLSSPAILLGGFGPVIPEGLGVGYAIFDDRLGCNVTCYKGGADVRGFLECVRTSINDMHAVMDGKNFKK</sequence>
<dbReference type="OMA" id="HILVMRR"/>
<dbReference type="InParanoid" id="A7S6T0"/>
<evidence type="ECO:0000256" key="5">
    <source>
        <dbReference type="ARBA" id="ARBA00022832"/>
    </source>
</evidence>
<dbReference type="Pfam" id="PF00755">
    <property type="entry name" value="Carn_acyltransf"/>
    <property type="match status" value="1"/>
</dbReference>
<dbReference type="GO" id="GO:0005739">
    <property type="term" value="C:mitochondrion"/>
    <property type="evidence" value="ECO:0000318"/>
    <property type="project" value="GO_Central"/>
</dbReference>
<dbReference type="GO" id="GO:0004095">
    <property type="term" value="F:carnitine O-palmitoyltransferase activity"/>
    <property type="evidence" value="ECO:0000318"/>
    <property type="project" value="GO_Central"/>
</dbReference>
<feature type="active site" description="Proton acceptor" evidence="9">
    <location>
        <position position="385"/>
    </location>
</feature>
<dbReference type="Gene3D" id="3.30.559.10">
    <property type="entry name" value="Chloramphenicol acetyltransferase-like domain"/>
    <property type="match status" value="1"/>
</dbReference>
<evidence type="ECO:0000256" key="2">
    <source>
        <dbReference type="ARBA" id="ARBA00005232"/>
    </source>
</evidence>
<comment type="similarity">
    <text evidence="2">Belongs to the carnitine/choline acetyltransferase family.</text>
</comment>
<evidence type="ECO:0000313" key="11">
    <source>
        <dbReference type="EMBL" id="EDO40580.1"/>
    </source>
</evidence>
<dbReference type="EMBL" id="DS469589">
    <property type="protein sequence ID" value="EDO40580.1"/>
    <property type="molecule type" value="Genomic_DNA"/>
</dbReference>
<keyword evidence="7" id="KW-0012">Acyltransferase</keyword>
<comment type="catalytic activity">
    <reaction evidence="8">
        <text>4,8-dimethylnonanoyl-CoA + (R)-carnitine = O-4,8-dimethylnonanoyl-(R)-carnitine + CoA</text>
        <dbReference type="Rhea" id="RHEA:44860"/>
        <dbReference type="ChEBI" id="CHEBI:16347"/>
        <dbReference type="ChEBI" id="CHEBI:57287"/>
        <dbReference type="ChEBI" id="CHEBI:77061"/>
        <dbReference type="ChEBI" id="CHEBI:84654"/>
    </reaction>
</comment>
<dbReference type="Proteomes" id="UP000001593">
    <property type="component" value="Unassembled WGS sequence"/>
</dbReference>
<comment type="pathway">
    <text evidence="1">Lipid metabolism; fatty acid beta-oxidation.</text>
</comment>
<evidence type="ECO:0000256" key="7">
    <source>
        <dbReference type="ARBA" id="ARBA00023315"/>
    </source>
</evidence>
<evidence type="ECO:0000256" key="4">
    <source>
        <dbReference type="ARBA" id="ARBA00022679"/>
    </source>
</evidence>
<evidence type="ECO:0000256" key="1">
    <source>
        <dbReference type="ARBA" id="ARBA00005005"/>
    </source>
</evidence>
<dbReference type="GO" id="GO:0006635">
    <property type="term" value="P:fatty acid beta-oxidation"/>
    <property type="evidence" value="ECO:0000318"/>
    <property type="project" value="GO_Central"/>
</dbReference>